<dbReference type="SUPFAM" id="SSF55103">
    <property type="entry name" value="FAD-linked oxidases, C-terminal domain"/>
    <property type="match status" value="1"/>
</dbReference>
<evidence type="ECO:0000256" key="2">
    <source>
        <dbReference type="ARBA" id="ARBA00004173"/>
    </source>
</evidence>
<keyword evidence="7" id="KW-0560">Oxidoreductase</keyword>
<dbReference type="GO" id="GO:0005739">
    <property type="term" value="C:mitochondrion"/>
    <property type="evidence" value="ECO:0007669"/>
    <property type="project" value="UniProtKB-SubCell"/>
</dbReference>
<name>A0A5C5FRH5_9BASI</name>
<evidence type="ECO:0000256" key="5">
    <source>
        <dbReference type="ARBA" id="ARBA00022827"/>
    </source>
</evidence>
<dbReference type="PANTHER" id="PTHR11748:SF111">
    <property type="entry name" value="D-LACTATE DEHYDROGENASE, MITOCHONDRIAL-RELATED"/>
    <property type="match status" value="1"/>
</dbReference>
<gene>
    <name evidence="12" type="ORF">DMC30DRAFT_400397</name>
</gene>
<dbReference type="Proteomes" id="UP000311382">
    <property type="component" value="Unassembled WGS sequence"/>
</dbReference>
<sequence>MAHSSAAQQRLAALSSHLSRPTARLPDWNGALAALEATFPADQLSLDAATREAHGQSWGSLLPPSPPAAVLHAQTTSDVVAVVRIATRFGIVLIPTGGRTALEGQFTPTCCNPPVHEQWNGVVPGRRQAATGGTVPRPTIHVSLSRMNQVLQLHEQDFQAVVGPGIGWQGLNEHLAAKGVKLMFPVDPAPGSEFGGMAGVAGSGTNAVGYGTLRAEWIQSMQVVLMDGSVIRTKGSNRARKSTTGWDTGRLFLGSEGTLGIITELTIRLAPVVPLKVALTSFPSVADAVTAVVEILGAGLTPTSLELLDGTSIRGLNLAKLLPDALPEEPTVLMRFSNPSEAVNRASLEAVATIVKRAGARELKIAKDEKENDELWKARKSQYWSQQLLIGKGCRTLITDVCVPISRLAEFVARSEVLVQRSGLVAPIVAHIGDGNVHRAILWKGKEGEVERPKEVELLAKALVKLALELEGTCAGEHGIGLTKRKYLRRELGDGTLALMRTVKRALDPLGLLNPDKVLFPEGEEEYM</sequence>
<comment type="similarity">
    <text evidence="3">Belongs to the FAD-binding oxidoreductase/transferase type 4 family.</text>
</comment>
<dbReference type="STRING" id="5288.A0A5C5FRH5"/>
<evidence type="ECO:0000256" key="10">
    <source>
        <dbReference type="ARBA" id="ARBA00051436"/>
    </source>
</evidence>
<evidence type="ECO:0000256" key="1">
    <source>
        <dbReference type="ARBA" id="ARBA00001974"/>
    </source>
</evidence>
<evidence type="ECO:0000256" key="9">
    <source>
        <dbReference type="ARBA" id="ARBA00038897"/>
    </source>
</evidence>
<dbReference type="Pfam" id="PF02913">
    <property type="entry name" value="FAD-oxidase_C"/>
    <property type="match status" value="1"/>
</dbReference>
<dbReference type="PROSITE" id="PS51387">
    <property type="entry name" value="FAD_PCMH"/>
    <property type="match status" value="1"/>
</dbReference>
<organism evidence="12 13">
    <name type="scientific">Rhodotorula diobovata</name>
    <dbReference type="NCBI Taxonomy" id="5288"/>
    <lineage>
        <taxon>Eukaryota</taxon>
        <taxon>Fungi</taxon>
        <taxon>Dikarya</taxon>
        <taxon>Basidiomycota</taxon>
        <taxon>Pucciniomycotina</taxon>
        <taxon>Microbotryomycetes</taxon>
        <taxon>Sporidiobolales</taxon>
        <taxon>Sporidiobolaceae</taxon>
        <taxon>Rhodotorula</taxon>
    </lineage>
</organism>
<dbReference type="AlphaFoldDB" id="A0A5C5FRH5"/>
<dbReference type="Pfam" id="PF01565">
    <property type="entry name" value="FAD_binding_4"/>
    <property type="match status" value="1"/>
</dbReference>
<reference evidence="12 13" key="1">
    <citation type="submission" date="2019-03" db="EMBL/GenBank/DDBJ databases">
        <title>Rhodosporidium diobovatum UCD-FST 08-225 genome sequencing, assembly, and annotation.</title>
        <authorList>
            <person name="Fakankun I.U."/>
            <person name="Fristensky B."/>
            <person name="Levin D.B."/>
        </authorList>
    </citation>
    <scope>NUCLEOTIDE SEQUENCE [LARGE SCALE GENOMIC DNA]</scope>
    <source>
        <strain evidence="12 13">UCD-FST 08-225</strain>
    </source>
</reference>
<dbReference type="Gene3D" id="3.30.465.10">
    <property type="match status" value="1"/>
</dbReference>
<dbReference type="InterPro" id="IPR004113">
    <property type="entry name" value="FAD-bd_oxidored_4_C"/>
</dbReference>
<dbReference type="GO" id="GO:1903457">
    <property type="term" value="P:lactate catabolic process"/>
    <property type="evidence" value="ECO:0007669"/>
    <property type="project" value="TreeGrafter"/>
</dbReference>
<dbReference type="GO" id="GO:0008720">
    <property type="term" value="F:D-lactate dehydrogenase (NAD+) activity"/>
    <property type="evidence" value="ECO:0007669"/>
    <property type="project" value="TreeGrafter"/>
</dbReference>
<comment type="subcellular location">
    <subcellularLocation>
        <location evidence="2">Mitochondrion</location>
    </subcellularLocation>
</comment>
<evidence type="ECO:0000256" key="6">
    <source>
        <dbReference type="ARBA" id="ARBA00022946"/>
    </source>
</evidence>
<dbReference type="Gene3D" id="3.30.70.2740">
    <property type="match status" value="1"/>
</dbReference>
<keyword evidence="4" id="KW-0285">Flavoprotein</keyword>
<dbReference type="FunFam" id="3.30.70.2740:FF:000001">
    <property type="entry name" value="D-lactate dehydrogenase mitochondrial"/>
    <property type="match status" value="1"/>
</dbReference>
<dbReference type="PANTHER" id="PTHR11748">
    <property type="entry name" value="D-LACTATE DEHYDROGENASE"/>
    <property type="match status" value="1"/>
</dbReference>
<dbReference type="Gene3D" id="1.10.45.10">
    <property type="entry name" value="Vanillyl-alcohol Oxidase, Chain A, domain 4"/>
    <property type="match status" value="1"/>
</dbReference>
<dbReference type="InterPro" id="IPR016166">
    <property type="entry name" value="FAD-bd_PCMH"/>
</dbReference>
<dbReference type="OrthoDB" id="7786253at2759"/>
<keyword evidence="5" id="KW-0274">FAD</keyword>
<dbReference type="EC" id="1.1.2.4" evidence="9"/>
<proteinExistence type="inferred from homology"/>
<dbReference type="EMBL" id="SOZI01000096">
    <property type="protein sequence ID" value="TNY19410.1"/>
    <property type="molecule type" value="Genomic_DNA"/>
</dbReference>
<comment type="caution">
    <text evidence="12">The sequence shown here is derived from an EMBL/GenBank/DDBJ whole genome shotgun (WGS) entry which is preliminary data.</text>
</comment>
<dbReference type="InterPro" id="IPR016169">
    <property type="entry name" value="FAD-bd_PCMH_sub2"/>
</dbReference>
<accession>A0A5C5FRH5</accession>
<comment type="catalytic activity">
    <reaction evidence="10">
        <text>(R)-lactate + 2 Fe(III)-[cytochrome c] = 2 Fe(II)-[cytochrome c] + pyruvate + 2 H(+)</text>
        <dbReference type="Rhea" id="RHEA:13521"/>
        <dbReference type="Rhea" id="RHEA-COMP:10350"/>
        <dbReference type="Rhea" id="RHEA-COMP:14399"/>
        <dbReference type="ChEBI" id="CHEBI:15361"/>
        <dbReference type="ChEBI" id="CHEBI:15378"/>
        <dbReference type="ChEBI" id="CHEBI:16004"/>
        <dbReference type="ChEBI" id="CHEBI:29033"/>
        <dbReference type="ChEBI" id="CHEBI:29034"/>
        <dbReference type="EC" id="1.1.2.4"/>
    </reaction>
</comment>
<evidence type="ECO:0000313" key="12">
    <source>
        <dbReference type="EMBL" id="TNY19410.1"/>
    </source>
</evidence>
<dbReference type="InterPro" id="IPR016164">
    <property type="entry name" value="FAD-linked_Oxase-like_C"/>
</dbReference>
<dbReference type="SUPFAM" id="SSF56176">
    <property type="entry name" value="FAD-binding/transporter-associated domain-like"/>
    <property type="match status" value="1"/>
</dbReference>
<dbReference type="InterPro" id="IPR006094">
    <property type="entry name" value="Oxid_FAD_bind_N"/>
</dbReference>
<keyword evidence="8" id="KW-0496">Mitochondrion</keyword>
<dbReference type="InterPro" id="IPR016171">
    <property type="entry name" value="Vanillyl_alc_oxidase_C-sub2"/>
</dbReference>
<evidence type="ECO:0000256" key="3">
    <source>
        <dbReference type="ARBA" id="ARBA00008000"/>
    </source>
</evidence>
<dbReference type="GO" id="GO:0004458">
    <property type="term" value="F:D-lactate dehydrogenase (cytochrome) activity"/>
    <property type="evidence" value="ECO:0007669"/>
    <property type="project" value="UniProtKB-EC"/>
</dbReference>
<evidence type="ECO:0000256" key="8">
    <source>
        <dbReference type="ARBA" id="ARBA00023128"/>
    </source>
</evidence>
<evidence type="ECO:0000259" key="11">
    <source>
        <dbReference type="PROSITE" id="PS51387"/>
    </source>
</evidence>
<dbReference type="FunFam" id="1.10.45.10:FF:000001">
    <property type="entry name" value="D-lactate dehydrogenase mitochondrial"/>
    <property type="match status" value="1"/>
</dbReference>
<evidence type="ECO:0000256" key="7">
    <source>
        <dbReference type="ARBA" id="ARBA00023002"/>
    </source>
</evidence>
<feature type="domain" description="FAD-binding PCMH-type" evidence="11">
    <location>
        <begin position="62"/>
        <end position="272"/>
    </location>
</feature>
<evidence type="ECO:0000313" key="13">
    <source>
        <dbReference type="Proteomes" id="UP000311382"/>
    </source>
</evidence>
<keyword evidence="13" id="KW-1185">Reference proteome</keyword>
<dbReference type="InterPro" id="IPR036318">
    <property type="entry name" value="FAD-bd_PCMH-like_sf"/>
</dbReference>
<comment type="cofactor">
    <cofactor evidence="1">
        <name>FAD</name>
        <dbReference type="ChEBI" id="CHEBI:57692"/>
    </cofactor>
</comment>
<keyword evidence="6" id="KW-0809">Transit peptide</keyword>
<dbReference type="GO" id="GO:0071949">
    <property type="term" value="F:FAD binding"/>
    <property type="evidence" value="ECO:0007669"/>
    <property type="project" value="InterPro"/>
</dbReference>
<protein>
    <recommendedName>
        <fullName evidence="9">D-lactate dehydrogenase (cytochrome)</fullName>
        <ecNumber evidence="9">1.1.2.4</ecNumber>
    </recommendedName>
</protein>
<evidence type="ECO:0000256" key="4">
    <source>
        <dbReference type="ARBA" id="ARBA00022630"/>
    </source>
</evidence>